<name>A0A812VSJ7_9DINO</name>
<organism evidence="2 3">
    <name type="scientific">Symbiodinium necroappetens</name>
    <dbReference type="NCBI Taxonomy" id="1628268"/>
    <lineage>
        <taxon>Eukaryota</taxon>
        <taxon>Sar</taxon>
        <taxon>Alveolata</taxon>
        <taxon>Dinophyceae</taxon>
        <taxon>Suessiales</taxon>
        <taxon>Symbiodiniaceae</taxon>
        <taxon>Symbiodinium</taxon>
    </lineage>
</organism>
<evidence type="ECO:0000313" key="2">
    <source>
        <dbReference type="EMBL" id="CAE7640235.1"/>
    </source>
</evidence>
<proteinExistence type="predicted"/>
<dbReference type="OrthoDB" id="409158at2759"/>
<accession>A0A812VSJ7</accession>
<reference evidence="2" key="1">
    <citation type="submission" date="2021-02" db="EMBL/GenBank/DDBJ databases">
        <authorList>
            <person name="Dougan E. K."/>
            <person name="Rhodes N."/>
            <person name="Thang M."/>
            <person name="Chan C."/>
        </authorList>
    </citation>
    <scope>NUCLEOTIDE SEQUENCE</scope>
</reference>
<dbReference type="EMBL" id="CAJNJA010030225">
    <property type="protein sequence ID" value="CAE7640235.1"/>
    <property type="molecule type" value="Genomic_DNA"/>
</dbReference>
<sequence>MLGALLSLEPGDLDFMKGLPTVPGGGPLCVRMAPSKRPWEAAAEMPGFQTDLSPVAAALPTPAVDRLAEDFMKSSQARSPFAASLTAYPAKSRETEPASGHATPVICLEPELVEDTQPELPAGENMLSFGNQVVEIVEDGDCEPQHCGPRRTVVDEVVPVRAFGAQARSAFRPPQAIVRAEACALPTAVSMQPPDAEPAVLLSEAPLLGPQARLAFRPPRALEHPSPAPEDGGLTLLGPGARAQFKKPRCLAVPTPARAGVGQTEPLHH</sequence>
<gene>
    <name evidence="2" type="ORF">SNEC2469_LOCUS18078</name>
</gene>
<dbReference type="Proteomes" id="UP000601435">
    <property type="component" value="Unassembled WGS sequence"/>
</dbReference>
<keyword evidence="3" id="KW-1185">Reference proteome</keyword>
<protein>
    <submittedName>
        <fullName evidence="2">Uncharacterized protein</fullName>
    </submittedName>
</protein>
<evidence type="ECO:0000313" key="3">
    <source>
        <dbReference type="Proteomes" id="UP000601435"/>
    </source>
</evidence>
<dbReference type="AlphaFoldDB" id="A0A812VSJ7"/>
<comment type="caution">
    <text evidence="2">The sequence shown here is derived from an EMBL/GenBank/DDBJ whole genome shotgun (WGS) entry which is preliminary data.</text>
</comment>
<feature type="region of interest" description="Disordered" evidence="1">
    <location>
        <begin position="220"/>
        <end position="240"/>
    </location>
</feature>
<evidence type="ECO:0000256" key="1">
    <source>
        <dbReference type="SAM" id="MobiDB-lite"/>
    </source>
</evidence>